<feature type="region of interest" description="Disordered" evidence="1">
    <location>
        <begin position="343"/>
        <end position="378"/>
    </location>
</feature>
<feature type="compositionally biased region" description="Basic and acidic residues" evidence="1">
    <location>
        <begin position="684"/>
        <end position="702"/>
    </location>
</feature>
<accession>A0ABN9VPA3</accession>
<name>A0ABN9VPA3_9DINO</name>
<dbReference type="Gene3D" id="1.10.8.1120">
    <property type="entry name" value="Histone RNA hairpin-binding protein RNA-binding domain"/>
    <property type="match status" value="1"/>
</dbReference>
<feature type="region of interest" description="Disordered" evidence="1">
    <location>
        <begin position="223"/>
        <end position="245"/>
    </location>
</feature>
<keyword evidence="4" id="KW-1185">Reference proteome</keyword>
<feature type="compositionally biased region" description="Basic and acidic residues" evidence="1">
    <location>
        <begin position="733"/>
        <end position="744"/>
    </location>
</feature>
<sequence length="790" mass="83990">MPDPLTESTDDRQRWQREAACGDGRVSNISNELPAYTMKSNEFCTGGRIAMTPGYLSPGGDFVKNGPNEQPPCRTTPQPSAAVARLAAAGAAARLAAAVGFVKGRNLAYHVVRMDTAALRASVVNADTDPLFVSFTIKAAFPSMSQAWLRLVLERCRLPKSFLQAIAALAADSLAHTLVGPVVVSMFLITAANTLPMLPNPRASLQDMEGLLAEQGKGKVVSLGPHVPSSAPTRCPTASSRTLDDDQDADALQEDWGVAALPRDGDELAFLNTAPFETVPVRDERPGRGSAMPAPPLRRLRSEAYWEQKVAAAWRLACSPWEVGVRQRCPRVDGGGCLGPAAAAPPTAEGAEGEGPAAAEPPAAGAAEGGGSEDGRRSWAGAVSRELRRGARGALVPDCPATACGSKAKPCTCVLPPFAVCRAVDASTNTHEACFAHQRRIPRPRASEDAARSAHEARGTARPPALPGLCTSSDCLAAPWPLQVINVREAAAALRRESVPPRLVLTWLRPCEAAMPPADAPRPRWADVLDSSQEDLREDSHAAAARGLVEESSYRGEDSAPGLGSLREEFSRCARAIGALSSSGEPMDFSFLLEAPTPLQQFQDPRSATASRGSDRAGRSGTTGGRVGSTRGPRRKRPQSRPAELDPSSPGKRARSSQAPADGARRAKAAVAGEAPAGSASAAEEAKEEWRHRVEKRGRAVEMIKTTPDYQAYAQSRPAGQALHGAPAPRTPDSTDRAVSKRRWEQEVQQWRAGLRQWCQERGLSTVSEPAAPQRCQPSVLELLQRQGRK</sequence>
<feature type="compositionally biased region" description="Low complexity" evidence="1">
    <location>
        <begin position="343"/>
        <end position="366"/>
    </location>
</feature>
<reference evidence="3" key="1">
    <citation type="submission" date="2023-10" db="EMBL/GenBank/DDBJ databases">
        <authorList>
            <person name="Chen Y."/>
            <person name="Shah S."/>
            <person name="Dougan E. K."/>
            <person name="Thang M."/>
            <person name="Chan C."/>
        </authorList>
    </citation>
    <scope>NUCLEOTIDE SEQUENCE [LARGE SCALE GENOMIC DNA]</scope>
</reference>
<evidence type="ECO:0000313" key="4">
    <source>
        <dbReference type="Proteomes" id="UP001189429"/>
    </source>
</evidence>
<comment type="caution">
    <text evidence="3">The sequence shown here is derived from an EMBL/GenBank/DDBJ whole genome shotgun (WGS) entry which is preliminary data.</text>
</comment>
<gene>
    <name evidence="3" type="ORF">PCOR1329_LOCUS59941</name>
</gene>
<feature type="region of interest" description="Disordered" evidence="1">
    <location>
        <begin position="598"/>
        <end position="744"/>
    </location>
</feature>
<feature type="compositionally biased region" description="Low complexity" evidence="1">
    <location>
        <begin position="669"/>
        <end position="683"/>
    </location>
</feature>
<proteinExistence type="predicted"/>
<feature type="region of interest" description="Disordered" evidence="1">
    <location>
        <begin position="530"/>
        <end position="562"/>
    </location>
</feature>
<dbReference type="InterPro" id="IPR029344">
    <property type="entry name" value="SLBP_RNA_bind"/>
</dbReference>
<feature type="compositionally biased region" description="Basic and acidic residues" evidence="1">
    <location>
        <begin position="548"/>
        <end position="558"/>
    </location>
</feature>
<evidence type="ECO:0000256" key="1">
    <source>
        <dbReference type="SAM" id="MobiDB-lite"/>
    </source>
</evidence>
<dbReference type="Proteomes" id="UP001189429">
    <property type="component" value="Unassembled WGS sequence"/>
</dbReference>
<dbReference type="Pfam" id="PF15247">
    <property type="entry name" value="SLBP_RNA_bind"/>
    <property type="match status" value="1"/>
</dbReference>
<feature type="domain" description="Histone RNA hairpin-binding protein RNA-binding" evidence="2">
    <location>
        <begin position="691"/>
        <end position="759"/>
    </location>
</feature>
<protein>
    <recommendedName>
        <fullName evidence="2">Histone RNA hairpin-binding protein RNA-binding domain-containing protein</fullName>
    </recommendedName>
</protein>
<dbReference type="InterPro" id="IPR038294">
    <property type="entry name" value="SLBP_RNA_bind_sf"/>
</dbReference>
<feature type="region of interest" description="Disordered" evidence="1">
    <location>
        <begin position="765"/>
        <end position="790"/>
    </location>
</feature>
<feature type="compositionally biased region" description="Polar residues" evidence="1">
    <location>
        <begin position="230"/>
        <end position="241"/>
    </location>
</feature>
<evidence type="ECO:0000313" key="3">
    <source>
        <dbReference type="EMBL" id="CAK0875231.1"/>
    </source>
</evidence>
<organism evidence="3 4">
    <name type="scientific">Prorocentrum cordatum</name>
    <dbReference type="NCBI Taxonomy" id="2364126"/>
    <lineage>
        <taxon>Eukaryota</taxon>
        <taxon>Sar</taxon>
        <taxon>Alveolata</taxon>
        <taxon>Dinophyceae</taxon>
        <taxon>Prorocentrales</taxon>
        <taxon>Prorocentraceae</taxon>
        <taxon>Prorocentrum</taxon>
    </lineage>
</organism>
<evidence type="ECO:0000259" key="2">
    <source>
        <dbReference type="Pfam" id="PF15247"/>
    </source>
</evidence>
<dbReference type="EMBL" id="CAUYUJ010017490">
    <property type="protein sequence ID" value="CAK0875231.1"/>
    <property type="molecule type" value="Genomic_DNA"/>
</dbReference>